<gene>
    <name evidence="1" type="ORF">CRV2_00018385</name>
</gene>
<reference evidence="1" key="2">
    <citation type="submission" date="2021-10" db="EMBL/GenBank/DDBJ databases">
        <authorList>
            <person name="Piombo E."/>
        </authorList>
    </citation>
    <scope>NUCLEOTIDE SEQUENCE</scope>
</reference>
<dbReference type="EMBL" id="CADEHS020000547">
    <property type="protein sequence ID" value="CAG9953880.1"/>
    <property type="molecule type" value="Genomic_DNA"/>
</dbReference>
<evidence type="ECO:0000313" key="2">
    <source>
        <dbReference type="Proteomes" id="UP000836387"/>
    </source>
</evidence>
<evidence type="ECO:0000313" key="1">
    <source>
        <dbReference type="EMBL" id="CAG9953880.1"/>
    </source>
</evidence>
<dbReference type="Proteomes" id="UP000836387">
    <property type="component" value="Unassembled WGS sequence"/>
</dbReference>
<sequence length="651" mass="72599">MSDSTQSSSETRRNRTCEGCRRRKIKCVPDLGSKNLPGRCSRCNKMDLECIYNLPAIKRKRKRNETRIRELEQKLEEVQQSISDQQGANRWTPLPSEVSPMTEPIDGSLLTASQITDGHSGCESLPGITEGPFAEGYVKDDPISRGIVDESLADKLCIVFCTEMLPHYPLILPPAPISYKTLRDDRPAILRAIIATASSIYAPDLWKSLFQDAERYIMEQALMRGRKSLDLIQAALLLATWSHPPKNFEDLNFGQFVNIAATMILDLRSSNDPRYLVSPESVAESTQGSLEVARTFLACYLLSSSIAMSLRRPNTMPYNTWVGDCLAVLNSTATTHIGDRRLVAWIHLQKLAEETLAMAGIDGNSSGRSTDSRTHLILKSGLERVKAWRQTVSDEITHDTLNIHYHVILLNLSEPGLHGKHNANGFRPPYSINTRPAADPLIQNQPQFIDARMKCLEVGRKMMQIFKHMSAETIRQKPVITFTRIMYAAVIIVKLAVFEGPNSEHSSEIDSDMEVLHQIHEKLASAAEGSRYLVPATFCAVLRRLLSRCVRRDPQATNGHDALIEPLANLELEDSPVDHSSTHSLVDPVIRDPPYLPEEGHQLSDIGPASLGMEIQASSNLFALFDDHVPSTPDDVAAAMLWNNFLSEDSF</sequence>
<reference evidence="1" key="1">
    <citation type="submission" date="2020-04" db="EMBL/GenBank/DDBJ databases">
        <authorList>
            <person name="Broberg M."/>
        </authorList>
    </citation>
    <scope>NUCLEOTIDE SEQUENCE</scope>
</reference>
<keyword evidence="2" id="KW-1185">Reference proteome</keyword>
<protein>
    <submittedName>
        <fullName evidence="1">Uncharacterized protein</fullName>
    </submittedName>
</protein>
<comment type="caution">
    <text evidence="1">The sequence shown here is derived from an EMBL/GenBank/DDBJ whole genome shotgun (WGS) entry which is preliminary data.</text>
</comment>
<organism evidence="1 2">
    <name type="scientific">Clonostachys rosea f. rosea IK726</name>
    <dbReference type="NCBI Taxonomy" id="1349383"/>
    <lineage>
        <taxon>Eukaryota</taxon>
        <taxon>Fungi</taxon>
        <taxon>Dikarya</taxon>
        <taxon>Ascomycota</taxon>
        <taxon>Pezizomycotina</taxon>
        <taxon>Sordariomycetes</taxon>
        <taxon>Hypocreomycetidae</taxon>
        <taxon>Hypocreales</taxon>
        <taxon>Bionectriaceae</taxon>
        <taxon>Clonostachys</taxon>
    </lineage>
</organism>
<proteinExistence type="predicted"/>
<accession>A0ACA9UKE0</accession>
<name>A0ACA9UKE0_BIOOC</name>